<feature type="transmembrane region" description="Helical" evidence="7">
    <location>
        <begin position="513"/>
        <end position="532"/>
    </location>
</feature>
<evidence type="ECO:0000256" key="7">
    <source>
        <dbReference type="SAM" id="Phobius"/>
    </source>
</evidence>
<evidence type="ECO:0000259" key="9">
    <source>
        <dbReference type="PROSITE" id="PS50156"/>
    </source>
</evidence>
<feature type="transmembrane region" description="Helical" evidence="7">
    <location>
        <begin position="363"/>
        <end position="387"/>
    </location>
</feature>
<evidence type="ECO:0000256" key="3">
    <source>
        <dbReference type="ARBA" id="ARBA00022475"/>
    </source>
</evidence>
<feature type="transmembrane region" description="Helical" evidence="7">
    <location>
        <begin position="229"/>
        <end position="248"/>
    </location>
</feature>
<comment type="similarity">
    <text evidence="2">Belongs to the resistance-nodulation-cell division (RND) (TC 2.A.6) family. MmpL subfamily.</text>
</comment>
<evidence type="ECO:0000256" key="4">
    <source>
        <dbReference type="ARBA" id="ARBA00022692"/>
    </source>
</evidence>
<feature type="transmembrane region" description="Helical" evidence="7">
    <location>
        <begin position="544"/>
        <end position="565"/>
    </location>
</feature>
<gene>
    <name evidence="10" type="ORF">V1634_16680</name>
</gene>
<evidence type="ECO:0000313" key="11">
    <source>
        <dbReference type="Proteomes" id="UP001339911"/>
    </source>
</evidence>
<feature type="transmembrane region" description="Helical" evidence="7">
    <location>
        <begin position="624"/>
        <end position="644"/>
    </location>
</feature>
<keyword evidence="4 7" id="KW-0812">Transmembrane</keyword>
<dbReference type="EMBL" id="JAZGQL010000010">
    <property type="protein sequence ID" value="MEE6308465.1"/>
    <property type="molecule type" value="Genomic_DNA"/>
</dbReference>
<feature type="domain" description="SSD" evidence="9">
    <location>
        <begin position="177"/>
        <end position="325"/>
    </location>
</feature>
<evidence type="ECO:0000256" key="5">
    <source>
        <dbReference type="ARBA" id="ARBA00022989"/>
    </source>
</evidence>
<dbReference type="RefSeq" id="WP_331208743.1">
    <property type="nucleotide sequence ID" value="NZ_JAZGQL010000010.1"/>
</dbReference>
<dbReference type="PANTHER" id="PTHR33406">
    <property type="entry name" value="MEMBRANE PROTEIN MJ1562-RELATED"/>
    <property type="match status" value="1"/>
</dbReference>
<dbReference type="Gene3D" id="1.20.1640.10">
    <property type="entry name" value="Multidrug efflux transporter AcrB transmembrane domain"/>
    <property type="match status" value="2"/>
</dbReference>
<dbReference type="InterPro" id="IPR004869">
    <property type="entry name" value="MMPL_dom"/>
</dbReference>
<keyword evidence="11" id="KW-1185">Reference proteome</keyword>
<dbReference type="PROSITE" id="PS50156">
    <property type="entry name" value="SSD"/>
    <property type="match status" value="1"/>
</dbReference>
<dbReference type="InterPro" id="IPR050545">
    <property type="entry name" value="Mycobact_MmpL"/>
</dbReference>
<feature type="transmembrane region" description="Helical" evidence="7">
    <location>
        <begin position="268"/>
        <end position="296"/>
    </location>
</feature>
<proteinExistence type="inferred from homology"/>
<keyword evidence="6 7" id="KW-0472">Membrane</keyword>
<feature type="transmembrane region" description="Helical" evidence="7">
    <location>
        <begin position="176"/>
        <end position="196"/>
    </location>
</feature>
<evidence type="ECO:0000256" key="2">
    <source>
        <dbReference type="ARBA" id="ARBA00010157"/>
    </source>
</evidence>
<feature type="transmembrane region" description="Helical" evidence="7">
    <location>
        <begin position="577"/>
        <end position="594"/>
    </location>
</feature>
<feature type="transmembrane region" description="Helical" evidence="7">
    <location>
        <begin position="656"/>
        <end position="681"/>
    </location>
</feature>
<feature type="chain" id="PRO_5046591410" evidence="8">
    <location>
        <begin position="35"/>
        <end position="721"/>
    </location>
</feature>
<evidence type="ECO:0000256" key="8">
    <source>
        <dbReference type="SAM" id="SignalP"/>
    </source>
</evidence>
<evidence type="ECO:0000256" key="6">
    <source>
        <dbReference type="ARBA" id="ARBA00023136"/>
    </source>
</evidence>
<evidence type="ECO:0000313" key="10">
    <source>
        <dbReference type="EMBL" id="MEE6308465.1"/>
    </source>
</evidence>
<comment type="caution">
    <text evidence="10">The sequence shown here is derived from an EMBL/GenBank/DDBJ whole genome shotgun (WGS) entry which is preliminary data.</text>
</comment>
<accession>A0ABU7SET6</accession>
<feature type="transmembrane region" description="Helical" evidence="7">
    <location>
        <begin position="302"/>
        <end position="327"/>
    </location>
</feature>
<protein>
    <submittedName>
        <fullName evidence="10">MMPL family transporter</fullName>
    </submittedName>
</protein>
<sequence>MAASLYRLGAWTYRRRRTVLVAWLALLVAAGALAATAGGSYSDDFSIPGSRAQQTLDTVAEQFPASSGASAQVVFVAPAGHRIAEHTRVVEQTLGAAAKLPQVAGVLDPFTARTVSTDGRTALATVDYQEQRTHLADGARAALEDVFQPAREAGLRVEFGGSAYDSAGGNSHGTEAAGLLIALVVLVITFGSLVAAGLPLLTALLGVGVTVAGLTTVAGMLTLPPTAPALALMLGLAVGIDYALFIVARHRSQLASGMPVADSVARTIGTAGTAVAFAGLTVVVALAGLTVVRIPFLTAMGLAATAAVIVAVLVAVTLIPAVLGFAGDRLRPKPGSRAVRRATGDGRGSMGGRWVRLVTRRPLVTTLAVVAALGVLAVPAAGLRLALTDNGSAPAASTQRQAYDLIAGAFGPGFNAPLPVLADLAGAGGDEQAAATALADRLGAVDGVAAVGRPQLSADGRYAMLTVIPETGPQDERTERVVTGIEDAGGESVAVTGVTAIGIDISELLSASLVPFALVVVGLAFLLLLLAFRSLLVPLKATLGFLLSVGATLGAVVAVFQWGWLAELVGVARTGPVISFMPIILMAVLFGLAMDYEVFLVSRMHEEYAQSGDPRRAVDQGFRASARVVAAAALIMVSVFASFIPVGDATLKPIAFALAVGVLLDAFLVRMTLVPALLALARHGAWWLPRWLDRVLPNLDVEGARLTRPVQGRPAAPAAVV</sequence>
<dbReference type="SUPFAM" id="SSF82866">
    <property type="entry name" value="Multidrug efflux transporter AcrB transmembrane domain"/>
    <property type="match status" value="2"/>
</dbReference>
<feature type="transmembrane region" description="Helical" evidence="7">
    <location>
        <begin position="203"/>
        <end position="223"/>
    </location>
</feature>
<organism evidence="10 11">
    <name type="scientific">Plantactinospora veratri</name>
    <dbReference type="NCBI Taxonomy" id="1436122"/>
    <lineage>
        <taxon>Bacteria</taxon>
        <taxon>Bacillati</taxon>
        <taxon>Actinomycetota</taxon>
        <taxon>Actinomycetes</taxon>
        <taxon>Micromonosporales</taxon>
        <taxon>Micromonosporaceae</taxon>
        <taxon>Plantactinospora</taxon>
    </lineage>
</organism>
<reference evidence="10 11" key="1">
    <citation type="submission" date="2024-01" db="EMBL/GenBank/DDBJ databases">
        <title>Genome insights into Plantactinospora veratri sp. nov.</title>
        <authorList>
            <person name="Wang L."/>
        </authorList>
    </citation>
    <scope>NUCLEOTIDE SEQUENCE [LARGE SCALE GENOMIC DNA]</scope>
    <source>
        <strain evidence="10 11">NEAU-FHS4</strain>
    </source>
</reference>
<dbReference type="PANTHER" id="PTHR33406:SF11">
    <property type="entry name" value="MEMBRANE PROTEIN SCO6666-RELATED"/>
    <property type="match status" value="1"/>
</dbReference>
<keyword evidence="8" id="KW-0732">Signal</keyword>
<evidence type="ECO:0000256" key="1">
    <source>
        <dbReference type="ARBA" id="ARBA00004651"/>
    </source>
</evidence>
<keyword evidence="5 7" id="KW-1133">Transmembrane helix</keyword>
<keyword evidence="3" id="KW-1003">Cell membrane</keyword>
<comment type="subcellular location">
    <subcellularLocation>
        <location evidence="1">Cell membrane</location>
        <topology evidence="1">Multi-pass membrane protein</topology>
    </subcellularLocation>
</comment>
<feature type="signal peptide" evidence="8">
    <location>
        <begin position="1"/>
        <end position="34"/>
    </location>
</feature>
<name>A0ABU7SET6_9ACTN</name>
<dbReference type="InterPro" id="IPR000731">
    <property type="entry name" value="SSD"/>
</dbReference>
<dbReference type="Pfam" id="PF03176">
    <property type="entry name" value="MMPL"/>
    <property type="match status" value="2"/>
</dbReference>
<dbReference type="Proteomes" id="UP001339911">
    <property type="component" value="Unassembled WGS sequence"/>
</dbReference>